<dbReference type="InterPro" id="IPR017998">
    <property type="entry name" value="Chaperone_TCP-1"/>
</dbReference>
<evidence type="ECO:0000256" key="1">
    <source>
        <dbReference type="ARBA" id="ARBA00008020"/>
    </source>
</evidence>
<evidence type="ECO:0000313" key="5">
    <source>
        <dbReference type="EMBL" id="KKN57185.1"/>
    </source>
</evidence>
<dbReference type="Gene3D" id="1.10.560.10">
    <property type="entry name" value="GroEL-like equatorial domain"/>
    <property type="match status" value="1"/>
</dbReference>
<dbReference type="InterPro" id="IPR002423">
    <property type="entry name" value="Cpn60/GroEL/TCP-1"/>
</dbReference>
<dbReference type="GO" id="GO:0016887">
    <property type="term" value="F:ATP hydrolysis activity"/>
    <property type="evidence" value="ECO:0007669"/>
    <property type="project" value="InterPro"/>
</dbReference>
<evidence type="ECO:0000256" key="4">
    <source>
        <dbReference type="ARBA" id="ARBA00023186"/>
    </source>
</evidence>
<dbReference type="PANTHER" id="PTHR11353">
    <property type="entry name" value="CHAPERONIN"/>
    <property type="match status" value="1"/>
</dbReference>
<dbReference type="SUPFAM" id="SSF54849">
    <property type="entry name" value="GroEL-intermediate domain like"/>
    <property type="match status" value="1"/>
</dbReference>
<gene>
    <name evidence="5" type="ORF">LCGC14_0564640</name>
</gene>
<dbReference type="PROSITE" id="PS00750">
    <property type="entry name" value="TCP1_1"/>
    <property type="match status" value="1"/>
</dbReference>
<dbReference type="GO" id="GO:0140662">
    <property type="term" value="F:ATP-dependent protein folding chaperone"/>
    <property type="evidence" value="ECO:0007669"/>
    <property type="project" value="InterPro"/>
</dbReference>
<organism evidence="5">
    <name type="scientific">marine sediment metagenome</name>
    <dbReference type="NCBI Taxonomy" id="412755"/>
    <lineage>
        <taxon>unclassified sequences</taxon>
        <taxon>metagenomes</taxon>
        <taxon>ecological metagenomes</taxon>
    </lineage>
</organism>
<comment type="similarity">
    <text evidence="1">Belongs to the TCP-1 chaperonin family.</text>
</comment>
<dbReference type="PRINTS" id="PR00304">
    <property type="entry name" value="TCOMPLEXTCP1"/>
</dbReference>
<dbReference type="Gene3D" id="3.30.260.10">
    <property type="entry name" value="TCP-1-like chaperonin intermediate domain"/>
    <property type="match status" value="1"/>
</dbReference>
<dbReference type="InterPro" id="IPR027409">
    <property type="entry name" value="GroEL-like_apical_dom_sf"/>
</dbReference>
<dbReference type="EMBL" id="LAZR01000815">
    <property type="protein sequence ID" value="KKN57185.1"/>
    <property type="molecule type" value="Genomic_DNA"/>
</dbReference>
<name>A0A0F9RKT0_9ZZZZ</name>
<dbReference type="NCBIfam" id="NF041082">
    <property type="entry name" value="thermosome_alpha"/>
    <property type="match status" value="1"/>
</dbReference>
<keyword evidence="2" id="KW-0547">Nucleotide-binding</keyword>
<sequence>MSVPIIILKEGTEEVHEKQARKQNISAMVAIAETVRSTLGPKGMSKMLVDSLGDVTITNDGAEILKSLDIENIAANMMVNIAKSIDEDIGDGTTSAVIFSAALLNNALELTEQDIHPKPITHGYKLAADKSLEIIKEIAVTISKEDDEVLKSAAKTAMNSKDIAPLKDFFADLALKAIKQIVDEEGNTFTKVSNVKIVKAPGKSLNDSKLINGVYIQKEKVNTMMPDNIKNAKIAVIRRKLDVKKTEYDAQIRISSPSEIQQFLDQEEKILNDYLKIFKDLGVNVIVNSSDISDKFGAFLAKEGIAAIKNVGESDYKSILKAVDAKLVDDLKSLSDDDLGFAEKAQFEKIGDDDYLLLSGCKNPKSVSILLKGGLDKILSTAEVSLNDVLSVIAKIIDTKTVVAGGGAVYIELAKRIKAYANEIGGKEQLAVNAFALALEDIPRALIQNAGLEEIEKLTELRAAHKTNDDKWIGIDTITNTIGDNFQRGIVEPAALINHIIKSSSELSNLILRVDRIISAKGSGPAGM</sequence>
<dbReference type="AlphaFoldDB" id="A0A0F9RKT0"/>
<keyword evidence="4" id="KW-0143">Chaperone</keyword>
<reference evidence="5" key="1">
    <citation type="journal article" date="2015" name="Nature">
        <title>Complex archaea that bridge the gap between prokaryotes and eukaryotes.</title>
        <authorList>
            <person name="Spang A."/>
            <person name="Saw J.H."/>
            <person name="Jorgensen S.L."/>
            <person name="Zaremba-Niedzwiedzka K."/>
            <person name="Martijn J."/>
            <person name="Lind A.E."/>
            <person name="van Eijk R."/>
            <person name="Schleper C."/>
            <person name="Guy L."/>
            <person name="Ettema T.J."/>
        </authorList>
    </citation>
    <scope>NUCLEOTIDE SEQUENCE</scope>
</reference>
<dbReference type="GO" id="GO:0051082">
    <property type="term" value="F:unfolded protein binding"/>
    <property type="evidence" value="ECO:0007669"/>
    <property type="project" value="InterPro"/>
</dbReference>
<dbReference type="InterPro" id="IPR002194">
    <property type="entry name" value="Chaperonin_TCP-1_CS"/>
</dbReference>
<evidence type="ECO:0000256" key="3">
    <source>
        <dbReference type="ARBA" id="ARBA00022840"/>
    </source>
</evidence>
<dbReference type="GO" id="GO:0005524">
    <property type="term" value="F:ATP binding"/>
    <property type="evidence" value="ECO:0007669"/>
    <property type="project" value="UniProtKB-KW"/>
</dbReference>
<comment type="caution">
    <text evidence="5">The sequence shown here is derived from an EMBL/GenBank/DDBJ whole genome shotgun (WGS) entry which is preliminary data.</text>
</comment>
<protein>
    <recommendedName>
        <fullName evidence="6">Thermosome subunit</fullName>
    </recommendedName>
</protein>
<evidence type="ECO:0008006" key="6">
    <source>
        <dbReference type="Google" id="ProtNLM"/>
    </source>
</evidence>
<accession>A0A0F9RKT0</accession>
<dbReference type="SUPFAM" id="SSF48592">
    <property type="entry name" value="GroEL equatorial domain-like"/>
    <property type="match status" value="1"/>
</dbReference>
<dbReference type="NCBIfam" id="NF041083">
    <property type="entry name" value="thermosome_beta"/>
    <property type="match status" value="1"/>
</dbReference>
<dbReference type="InterPro" id="IPR053374">
    <property type="entry name" value="TCP-1_chaperonin"/>
</dbReference>
<dbReference type="SUPFAM" id="SSF52029">
    <property type="entry name" value="GroEL apical domain-like"/>
    <property type="match status" value="1"/>
</dbReference>
<dbReference type="InterPro" id="IPR027410">
    <property type="entry name" value="TCP-1-like_intermed_sf"/>
</dbReference>
<evidence type="ECO:0000256" key="2">
    <source>
        <dbReference type="ARBA" id="ARBA00022741"/>
    </source>
</evidence>
<dbReference type="Gene3D" id="3.50.7.10">
    <property type="entry name" value="GroEL"/>
    <property type="match status" value="1"/>
</dbReference>
<dbReference type="InterPro" id="IPR027413">
    <property type="entry name" value="GROEL-like_equatorial_sf"/>
</dbReference>
<dbReference type="InterPro" id="IPR054827">
    <property type="entry name" value="thermosome_alpha"/>
</dbReference>
<keyword evidence="3" id="KW-0067">ATP-binding</keyword>
<proteinExistence type="inferred from homology"/>
<dbReference type="Pfam" id="PF00118">
    <property type="entry name" value="Cpn60_TCP1"/>
    <property type="match status" value="1"/>
</dbReference>